<dbReference type="Pfam" id="PF01872">
    <property type="entry name" value="RibD_C"/>
    <property type="match status" value="1"/>
</dbReference>
<evidence type="ECO:0000259" key="1">
    <source>
        <dbReference type="Pfam" id="PF01872"/>
    </source>
</evidence>
<name>A0ABQ2RNR3_9ACTN</name>
<protein>
    <submittedName>
        <fullName evidence="2">Pyrimidine reductase</fullName>
    </submittedName>
</protein>
<sequence length="179" mass="19577">MRKIVAGFFLSLDGVMESPEKWHFPYFNEEMGQAVAAQAAGADAMLLGRATYQEFAGYWPTAGDDPMAAQMNETPKYVVSSTLKTLEWQNSTLISGNVVEEITRLKQGPGRDISITGSATLVRSLLREGLLDELRLLVHPIVVGSGRRLFPEGGEQTPLKLVESQTFGTGVVHLVYHPA</sequence>
<dbReference type="PANTHER" id="PTHR38011">
    <property type="entry name" value="DIHYDROFOLATE REDUCTASE FAMILY PROTEIN (AFU_ORTHOLOGUE AFUA_8G06820)"/>
    <property type="match status" value="1"/>
</dbReference>
<accession>A0ABQ2RNR3</accession>
<dbReference type="EMBL" id="BMQJ01000038">
    <property type="protein sequence ID" value="GGQ34801.1"/>
    <property type="molecule type" value="Genomic_DNA"/>
</dbReference>
<dbReference type="Proteomes" id="UP000611554">
    <property type="component" value="Unassembled WGS sequence"/>
</dbReference>
<evidence type="ECO:0000313" key="2">
    <source>
        <dbReference type="EMBL" id="GGQ34801.1"/>
    </source>
</evidence>
<dbReference type="InterPro" id="IPR050765">
    <property type="entry name" value="Riboflavin_Biosynth_HTPR"/>
</dbReference>
<dbReference type="RefSeq" id="WP_189251250.1">
    <property type="nucleotide sequence ID" value="NZ_BMQJ01000038.1"/>
</dbReference>
<evidence type="ECO:0000313" key="3">
    <source>
        <dbReference type="Proteomes" id="UP000611554"/>
    </source>
</evidence>
<dbReference type="PANTHER" id="PTHR38011:SF11">
    <property type="entry name" value="2,5-DIAMINO-6-RIBOSYLAMINO-4(3H)-PYRIMIDINONE 5'-PHOSPHATE REDUCTASE"/>
    <property type="match status" value="1"/>
</dbReference>
<proteinExistence type="predicted"/>
<comment type="caution">
    <text evidence="2">The sequence shown here is derived from an EMBL/GenBank/DDBJ whole genome shotgun (WGS) entry which is preliminary data.</text>
</comment>
<gene>
    <name evidence="2" type="ORF">GCM10010140_76080</name>
</gene>
<dbReference type="InterPro" id="IPR024072">
    <property type="entry name" value="DHFR-like_dom_sf"/>
</dbReference>
<feature type="domain" description="Bacterial bifunctional deaminase-reductase C-terminal" evidence="1">
    <location>
        <begin position="2"/>
        <end position="172"/>
    </location>
</feature>
<dbReference type="InterPro" id="IPR002734">
    <property type="entry name" value="RibDG_C"/>
</dbReference>
<dbReference type="SUPFAM" id="SSF53597">
    <property type="entry name" value="Dihydrofolate reductase-like"/>
    <property type="match status" value="1"/>
</dbReference>
<dbReference type="Gene3D" id="3.40.430.10">
    <property type="entry name" value="Dihydrofolate Reductase, subunit A"/>
    <property type="match status" value="1"/>
</dbReference>
<reference evidence="3" key="1">
    <citation type="journal article" date="2019" name="Int. J. Syst. Evol. Microbiol.">
        <title>The Global Catalogue of Microorganisms (GCM) 10K type strain sequencing project: providing services to taxonomists for standard genome sequencing and annotation.</title>
        <authorList>
            <consortium name="The Broad Institute Genomics Platform"/>
            <consortium name="The Broad Institute Genome Sequencing Center for Infectious Disease"/>
            <person name="Wu L."/>
            <person name="Ma J."/>
        </authorList>
    </citation>
    <scope>NUCLEOTIDE SEQUENCE [LARGE SCALE GENOMIC DNA]</scope>
    <source>
        <strain evidence="3">JCM 3115</strain>
    </source>
</reference>
<organism evidence="2 3">
    <name type="scientific">Streptosporangium pseudovulgare</name>
    <dbReference type="NCBI Taxonomy" id="35765"/>
    <lineage>
        <taxon>Bacteria</taxon>
        <taxon>Bacillati</taxon>
        <taxon>Actinomycetota</taxon>
        <taxon>Actinomycetes</taxon>
        <taxon>Streptosporangiales</taxon>
        <taxon>Streptosporangiaceae</taxon>
        <taxon>Streptosporangium</taxon>
    </lineage>
</organism>
<keyword evidence="3" id="KW-1185">Reference proteome</keyword>